<dbReference type="Proteomes" id="UP000244066">
    <property type="component" value="Unassembled WGS sequence"/>
</dbReference>
<dbReference type="Pfam" id="PF01909">
    <property type="entry name" value="NTP_transf_2"/>
    <property type="match status" value="1"/>
</dbReference>
<dbReference type="InterPro" id="IPR002934">
    <property type="entry name" value="Polymerase_NTP_transf_dom"/>
</dbReference>
<accession>A0A2R7Y8C1</accession>
<dbReference type="GO" id="GO:0016779">
    <property type="term" value="F:nucleotidyltransferase activity"/>
    <property type="evidence" value="ECO:0007669"/>
    <property type="project" value="InterPro"/>
</dbReference>
<dbReference type="SUPFAM" id="SSF81301">
    <property type="entry name" value="Nucleotidyltransferase"/>
    <property type="match status" value="1"/>
</dbReference>
<dbReference type="InterPro" id="IPR043519">
    <property type="entry name" value="NT_sf"/>
</dbReference>
<dbReference type="EMBL" id="NDWU01000004">
    <property type="protein sequence ID" value="PUA33788.1"/>
    <property type="molecule type" value="Genomic_DNA"/>
</dbReference>
<proteinExistence type="predicted"/>
<sequence>MPRESDEVFMKRYLERLSSLKVTAILFGSTVRGERTAISDYDILIVKEDECIDASPAKLEPRLNASVFEVLEGDLERLAYTNSVVVAALLEGTVILDNLEIQEKLENLREKIVRCGARVTKDYVKFPSDS</sequence>
<evidence type="ECO:0000313" key="2">
    <source>
        <dbReference type="EMBL" id="PUA33788.1"/>
    </source>
</evidence>
<feature type="domain" description="Polymerase nucleotidyl transferase" evidence="1">
    <location>
        <begin position="12"/>
        <end position="50"/>
    </location>
</feature>
<dbReference type="CDD" id="cd05403">
    <property type="entry name" value="NT_KNTase_like"/>
    <property type="match status" value="1"/>
</dbReference>
<comment type="caution">
    <text evidence="2">The sequence shown here is derived from an EMBL/GenBank/DDBJ whole genome shotgun (WGS) entry which is preliminary data.</text>
</comment>
<gene>
    <name evidence="2" type="ORF">B9J98_02280</name>
</gene>
<evidence type="ECO:0000313" key="3">
    <source>
        <dbReference type="Proteomes" id="UP000244066"/>
    </source>
</evidence>
<reference evidence="2 3" key="1">
    <citation type="submission" date="2017-04" db="EMBL/GenBank/DDBJ databases">
        <title>Draft Aigarchaeota genome from a New Zealand hot spring.</title>
        <authorList>
            <person name="Reysenbach A.-L."/>
            <person name="Donaho J.A."/>
            <person name="Gerhart J."/>
            <person name="Kelley J.F."/>
            <person name="Kouba K."/>
            <person name="Podar M."/>
            <person name="Stott M."/>
        </authorList>
    </citation>
    <scope>NUCLEOTIDE SEQUENCE [LARGE SCALE GENOMIC DNA]</scope>
    <source>
        <strain evidence="2">NZ13_MG1</strain>
    </source>
</reference>
<dbReference type="Gene3D" id="3.30.460.10">
    <property type="entry name" value="Beta Polymerase, domain 2"/>
    <property type="match status" value="1"/>
</dbReference>
<protein>
    <recommendedName>
        <fullName evidence="1">Polymerase nucleotidyl transferase domain-containing protein</fullName>
    </recommendedName>
</protein>
<organism evidence="2 3">
    <name type="scientific">Candidatus Terraquivivens tikiterensis</name>
    <dbReference type="NCBI Taxonomy" id="1980982"/>
    <lineage>
        <taxon>Archaea</taxon>
        <taxon>Nitrososphaerota</taxon>
        <taxon>Candidatus Wolframiiraptoraceae</taxon>
        <taxon>Candidatus Terraquivivens</taxon>
    </lineage>
</organism>
<evidence type="ECO:0000259" key="1">
    <source>
        <dbReference type="Pfam" id="PF01909"/>
    </source>
</evidence>
<name>A0A2R7Y8C1_9ARCH</name>
<dbReference type="AlphaFoldDB" id="A0A2R7Y8C1"/>